<dbReference type="InterPro" id="IPR006058">
    <property type="entry name" value="2Fe2S_fd_BS"/>
</dbReference>
<gene>
    <name evidence="10" type="ORF">GCM10009547_45470</name>
</gene>
<dbReference type="InterPro" id="IPR017927">
    <property type="entry name" value="FAD-bd_FR_type"/>
</dbReference>
<keyword evidence="2" id="KW-0285">Flavoprotein</keyword>
<keyword evidence="11" id="KW-1185">Reference proteome</keyword>
<organism evidence="10 11">
    <name type="scientific">Sporichthya brevicatena</name>
    <dbReference type="NCBI Taxonomy" id="171442"/>
    <lineage>
        <taxon>Bacteria</taxon>
        <taxon>Bacillati</taxon>
        <taxon>Actinomycetota</taxon>
        <taxon>Actinomycetes</taxon>
        <taxon>Sporichthyales</taxon>
        <taxon>Sporichthyaceae</taxon>
        <taxon>Sporichthya</taxon>
    </lineage>
</organism>
<dbReference type="PROSITE" id="PS00197">
    <property type="entry name" value="2FE2S_FER_1"/>
    <property type="match status" value="1"/>
</dbReference>
<dbReference type="CDD" id="cd06185">
    <property type="entry name" value="PDR_like"/>
    <property type="match status" value="1"/>
</dbReference>
<protein>
    <submittedName>
        <fullName evidence="10">PDR/VanB family oxidoreductase</fullName>
    </submittedName>
</protein>
<sequence length="319" mass="34161">MTVAPDYQQVVVAERVELAQGVVGLTLHAVDSAPLAPWTPGAHIDIRLPSGLIRQYSLCGDPQDRQAYRIAVLRAPDSRGGSVEVHERCAVGDELAVSVPRNHFPLEAARRHLFIAGGIGITPLLPMVRQLAAAGGDWELLYGGRSRSSMAFLDKLDGPVDVVPEDEFGLLPLDAFLEKAGSGDLVYCCGPEALLAAVEARCAHLLEPGALRVERFSGAGAGARQDDPTANEAFEVVLNRRGVVVEIPPARSVLEVLREIDPELPFSCEEGYCGTCETAVLAGTPDHRDTLLTPEERADGSSMMICVSRALTPRLTLDL</sequence>
<evidence type="ECO:0000259" key="9">
    <source>
        <dbReference type="PROSITE" id="PS51384"/>
    </source>
</evidence>
<feature type="domain" description="FAD-binding FR-type" evidence="9">
    <location>
        <begin position="5"/>
        <end position="107"/>
    </location>
</feature>
<dbReference type="InterPro" id="IPR001041">
    <property type="entry name" value="2Fe-2S_ferredoxin-type"/>
</dbReference>
<evidence type="ECO:0000256" key="3">
    <source>
        <dbReference type="ARBA" id="ARBA00022714"/>
    </source>
</evidence>
<dbReference type="SUPFAM" id="SSF63380">
    <property type="entry name" value="Riboflavin synthase domain-like"/>
    <property type="match status" value="1"/>
</dbReference>
<evidence type="ECO:0000256" key="7">
    <source>
        <dbReference type="ARBA" id="ARBA00023014"/>
    </source>
</evidence>
<dbReference type="Gene3D" id="2.40.30.10">
    <property type="entry name" value="Translation factors"/>
    <property type="match status" value="1"/>
</dbReference>
<comment type="cofactor">
    <cofactor evidence="1">
        <name>FAD</name>
        <dbReference type="ChEBI" id="CHEBI:57692"/>
    </cofactor>
</comment>
<evidence type="ECO:0000256" key="6">
    <source>
        <dbReference type="ARBA" id="ARBA00023004"/>
    </source>
</evidence>
<dbReference type="InterPro" id="IPR017938">
    <property type="entry name" value="Riboflavin_synthase-like_b-brl"/>
</dbReference>
<dbReference type="InterPro" id="IPR039261">
    <property type="entry name" value="FNR_nucleotide-bd"/>
</dbReference>
<keyword evidence="4" id="KW-0479">Metal-binding</keyword>
<dbReference type="Proteomes" id="UP001500957">
    <property type="component" value="Unassembled WGS sequence"/>
</dbReference>
<dbReference type="Gene3D" id="3.10.20.30">
    <property type="match status" value="1"/>
</dbReference>
<comment type="caution">
    <text evidence="10">The sequence shown here is derived from an EMBL/GenBank/DDBJ whole genome shotgun (WGS) entry which is preliminary data.</text>
</comment>
<dbReference type="PROSITE" id="PS51085">
    <property type="entry name" value="2FE2S_FER_2"/>
    <property type="match status" value="1"/>
</dbReference>
<dbReference type="PRINTS" id="PR00409">
    <property type="entry name" value="PHDIOXRDTASE"/>
</dbReference>
<evidence type="ECO:0000256" key="4">
    <source>
        <dbReference type="ARBA" id="ARBA00022723"/>
    </source>
</evidence>
<dbReference type="PROSITE" id="PS51384">
    <property type="entry name" value="FAD_FR"/>
    <property type="match status" value="1"/>
</dbReference>
<keyword evidence="7" id="KW-0411">Iron-sulfur</keyword>
<evidence type="ECO:0000256" key="2">
    <source>
        <dbReference type="ARBA" id="ARBA00022630"/>
    </source>
</evidence>
<feature type="domain" description="2Fe-2S ferredoxin-type" evidence="8">
    <location>
        <begin position="234"/>
        <end position="319"/>
    </location>
</feature>
<name>A0ABP3SGK3_9ACTN</name>
<dbReference type="Pfam" id="PF00111">
    <property type="entry name" value="Fer2"/>
    <property type="match status" value="1"/>
</dbReference>
<keyword evidence="3" id="KW-0001">2Fe-2S</keyword>
<dbReference type="PANTHER" id="PTHR47354">
    <property type="entry name" value="NADH OXIDOREDUCTASE HCR"/>
    <property type="match status" value="1"/>
</dbReference>
<evidence type="ECO:0000313" key="10">
    <source>
        <dbReference type="EMBL" id="GAA0636147.1"/>
    </source>
</evidence>
<dbReference type="SUPFAM" id="SSF54292">
    <property type="entry name" value="2Fe-2S ferredoxin-like"/>
    <property type="match status" value="1"/>
</dbReference>
<dbReference type="Gene3D" id="3.40.50.80">
    <property type="entry name" value="Nucleotide-binding domain of ferredoxin-NADP reductase (FNR) module"/>
    <property type="match status" value="1"/>
</dbReference>
<accession>A0ABP3SGK3</accession>
<dbReference type="PANTHER" id="PTHR47354:SF1">
    <property type="entry name" value="CARNITINE MONOOXYGENASE REDUCTASE SUBUNIT"/>
    <property type="match status" value="1"/>
</dbReference>
<evidence type="ECO:0000256" key="5">
    <source>
        <dbReference type="ARBA" id="ARBA00023002"/>
    </source>
</evidence>
<dbReference type="SUPFAM" id="SSF52343">
    <property type="entry name" value="Ferredoxin reductase-like, C-terminal NADP-linked domain"/>
    <property type="match status" value="1"/>
</dbReference>
<evidence type="ECO:0000256" key="1">
    <source>
        <dbReference type="ARBA" id="ARBA00001974"/>
    </source>
</evidence>
<dbReference type="InterPro" id="IPR012675">
    <property type="entry name" value="Beta-grasp_dom_sf"/>
</dbReference>
<reference evidence="11" key="1">
    <citation type="journal article" date="2019" name="Int. J. Syst. Evol. Microbiol.">
        <title>The Global Catalogue of Microorganisms (GCM) 10K type strain sequencing project: providing services to taxonomists for standard genome sequencing and annotation.</title>
        <authorList>
            <consortium name="The Broad Institute Genomics Platform"/>
            <consortium name="The Broad Institute Genome Sequencing Center for Infectious Disease"/>
            <person name="Wu L."/>
            <person name="Ma J."/>
        </authorList>
    </citation>
    <scope>NUCLEOTIDE SEQUENCE [LARGE SCALE GENOMIC DNA]</scope>
    <source>
        <strain evidence="11">JCM 10671</strain>
    </source>
</reference>
<evidence type="ECO:0000313" key="11">
    <source>
        <dbReference type="Proteomes" id="UP001500957"/>
    </source>
</evidence>
<dbReference type="CDD" id="cd00207">
    <property type="entry name" value="fer2"/>
    <property type="match status" value="1"/>
</dbReference>
<evidence type="ECO:0000259" key="8">
    <source>
        <dbReference type="PROSITE" id="PS51085"/>
    </source>
</evidence>
<dbReference type="EMBL" id="BAAAHE010000049">
    <property type="protein sequence ID" value="GAA0636147.1"/>
    <property type="molecule type" value="Genomic_DNA"/>
</dbReference>
<dbReference type="InterPro" id="IPR036010">
    <property type="entry name" value="2Fe-2S_ferredoxin-like_sf"/>
</dbReference>
<dbReference type="RefSeq" id="WP_344609140.1">
    <property type="nucleotide sequence ID" value="NZ_BAAAHE010000049.1"/>
</dbReference>
<keyword evidence="5" id="KW-0560">Oxidoreductase</keyword>
<dbReference type="InterPro" id="IPR050415">
    <property type="entry name" value="MRET"/>
</dbReference>
<keyword evidence="6" id="KW-0408">Iron</keyword>
<proteinExistence type="predicted"/>